<name>A0A2P6SGI5_ROSCH</name>
<gene>
    <name evidence="1" type="ORF">RchiOBHm_Chr1g0351701</name>
</gene>
<proteinExistence type="predicted"/>
<keyword evidence="2" id="KW-1185">Reference proteome</keyword>
<evidence type="ECO:0000313" key="2">
    <source>
        <dbReference type="Proteomes" id="UP000238479"/>
    </source>
</evidence>
<dbReference type="Gramene" id="PRQ57746">
    <property type="protein sequence ID" value="PRQ57746"/>
    <property type="gene ID" value="RchiOBHm_Chr1g0351701"/>
</dbReference>
<sequence>MTFGPSQLCFPAGFGFPVHGSNPDSESMHYPRRPPRWGCRFFFTDSLEKLPSVAVVGDQEQGQQGIGEE</sequence>
<reference evidence="1 2" key="1">
    <citation type="journal article" date="2018" name="Nat. Genet.">
        <title>The Rosa genome provides new insights in the design of modern roses.</title>
        <authorList>
            <person name="Bendahmane M."/>
        </authorList>
    </citation>
    <scope>NUCLEOTIDE SEQUENCE [LARGE SCALE GENOMIC DNA]</scope>
    <source>
        <strain evidence="2">cv. Old Blush</strain>
    </source>
</reference>
<organism evidence="1 2">
    <name type="scientific">Rosa chinensis</name>
    <name type="common">China rose</name>
    <dbReference type="NCBI Taxonomy" id="74649"/>
    <lineage>
        <taxon>Eukaryota</taxon>
        <taxon>Viridiplantae</taxon>
        <taxon>Streptophyta</taxon>
        <taxon>Embryophyta</taxon>
        <taxon>Tracheophyta</taxon>
        <taxon>Spermatophyta</taxon>
        <taxon>Magnoliopsida</taxon>
        <taxon>eudicotyledons</taxon>
        <taxon>Gunneridae</taxon>
        <taxon>Pentapetalae</taxon>
        <taxon>rosids</taxon>
        <taxon>fabids</taxon>
        <taxon>Rosales</taxon>
        <taxon>Rosaceae</taxon>
        <taxon>Rosoideae</taxon>
        <taxon>Rosoideae incertae sedis</taxon>
        <taxon>Rosa</taxon>
    </lineage>
</organism>
<dbReference type="EMBL" id="PDCK01000039">
    <property type="protein sequence ID" value="PRQ57746.1"/>
    <property type="molecule type" value="Genomic_DNA"/>
</dbReference>
<dbReference type="AlphaFoldDB" id="A0A2P6SGI5"/>
<accession>A0A2P6SGI5</accession>
<protein>
    <submittedName>
        <fullName evidence="1">Uncharacterized protein</fullName>
    </submittedName>
</protein>
<dbReference type="Proteomes" id="UP000238479">
    <property type="component" value="Chromosome 1"/>
</dbReference>
<comment type="caution">
    <text evidence="1">The sequence shown here is derived from an EMBL/GenBank/DDBJ whole genome shotgun (WGS) entry which is preliminary data.</text>
</comment>
<evidence type="ECO:0000313" key="1">
    <source>
        <dbReference type="EMBL" id="PRQ57746.1"/>
    </source>
</evidence>